<evidence type="ECO:0000313" key="5">
    <source>
        <dbReference type="Proteomes" id="UP000305041"/>
    </source>
</evidence>
<protein>
    <submittedName>
        <fullName evidence="4">Sulfotransferase domain-containing protein</fullName>
    </submittedName>
</protein>
<dbReference type="InterPro" id="IPR027417">
    <property type="entry name" value="P-loop_NTPase"/>
</dbReference>
<reference evidence="4 5" key="1">
    <citation type="submission" date="2019-05" db="EMBL/GenBank/DDBJ databases">
        <title>Draft genome sequence of Pelagicola sp. DSW4-44.</title>
        <authorList>
            <person name="Oh J."/>
        </authorList>
    </citation>
    <scope>NUCLEOTIDE SEQUENCE [LARGE SCALE GENOMIC DNA]</scope>
    <source>
        <strain evidence="4 5">DSW4-44</strain>
    </source>
</reference>
<accession>A0ABY2V1A1</accession>
<keyword evidence="5" id="KW-1185">Reference proteome</keyword>
<dbReference type="RefSeq" id="WP_138161531.1">
    <property type="nucleotide sequence ID" value="NZ_VAUA01000001.1"/>
</dbReference>
<dbReference type="Gene3D" id="3.40.50.300">
    <property type="entry name" value="P-loop containing nucleotide triphosphate hydrolases"/>
    <property type="match status" value="1"/>
</dbReference>
<comment type="caution">
    <text evidence="4">The sequence shown here is derived from an EMBL/GenBank/DDBJ whole genome shotgun (WGS) entry which is preliminary data.</text>
</comment>
<name>A0ABY2V1A1_9RHOB</name>
<comment type="similarity">
    <text evidence="1">Belongs to the sulfotransferase 1 family.</text>
</comment>
<dbReference type="Proteomes" id="UP000305041">
    <property type="component" value="Unassembled WGS sequence"/>
</dbReference>
<dbReference type="EMBL" id="VAUA01000001">
    <property type="protein sequence ID" value="TLP69297.1"/>
    <property type="molecule type" value="Genomic_DNA"/>
</dbReference>
<keyword evidence="2" id="KW-0808">Transferase</keyword>
<gene>
    <name evidence="4" type="ORF">FEE96_03145</name>
</gene>
<dbReference type="PANTHER" id="PTHR11783">
    <property type="entry name" value="SULFOTRANSFERASE SULT"/>
    <property type="match status" value="1"/>
</dbReference>
<evidence type="ECO:0000256" key="2">
    <source>
        <dbReference type="ARBA" id="ARBA00022679"/>
    </source>
</evidence>
<dbReference type="Pfam" id="PF00685">
    <property type="entry name" value="Sulfotransfer_1"/>
    <property type="match status" value="1"/>
</dbReference>
<dbReference type="SUPFAM" id="SSF52540">
    <property type="entry name" value="P-loop containing nucleoside triphosphate hydrolases"/>
    <property type="match status" value="1"/>
</dbReference>
<evidence type="ECO:0000259" key="3">
    <source>
        <dbReference type="Pfam" id="PF00685"/>
    </source>
</evidence>
<evidence type="ECO:0000256" key="1">
    <source>
        <dbReference type="ARBA" id="ARBA00005771"/>
    </source>
</evidence>
<evidence type="ECO:0000313" key="4">
    <source>
        <dbReference type="EMBL" id="TLP69297.1"/>
    </source>
</evidence>
<dbReference type="InterPro" id="IPR000863">
    <property type="entry name" value="Sulfotransferase_dom"/>
</dbReference>
<sequence>MPEVAERLEAMQHRRSMKSHTPMDGLPFDDRAQYICVFRHPLDAHFSYRKHVHNIPMTWFDTWFPEDDADGITIRHFLDGGAEGFDGDAMPLANILQHYKTASALAERPNVSLFHYADMTRDLAGTFTRVSDLLGISHTETDMEQLIQAATFNNMKGKAERFAPSGGKGFFKSDAEFFHSGTSGKWHGKLTNDELAAYDAIMDEYLSPEDRKWLEYGSEGAA</sequence>
<organism evidence="4 5">
    <name type="scientific">Parasedimentitalea maritima</name>
    <dbReference type="NCBI Taxonomy" id="2578117"/>
    <lineage>
        <taxon>Bacteria</taxon>
        <taxon>Pseudomonadati</taxon>
        <taxon>Pseudomonadota</taxon>
        <taxon>Alphaproteobacteria</taxon>
        <taxon>Rhodobacterales</taxon>
        <taxon>Paracoccaceae</taxon>
        <taxon>Parasedimentitalea</taxon>
    </lineage>
</organism>
<proteinExistence type="inferred from homology"/>
<feature type="domain" description="Sulfotransferase" evidence="3">
    <location>
        <begin position="3"/>
        <end position="206"/>
    </location>
</feature>